<reference evidence="1 2" key="1">
    <citation type="submission" date="2021-06" db="EMBL/GenBank/DDBJ databases">
        <title>Leclercia pneumoniae sp. nov.</title>
        <authorList>
            <person name="Hoenemann M."/>
            <person name="Viehweger A."/>
            <person name="Dietze N."/>
        </authorList>
    </citation>
    <scope>NUCLEOTIDE SEQUENCE [LARGE SCALE GENOMIC DNA]</scope>
    <source>
        <strain evidence="2">49125</strain>
    </source>
</reference>
<keyword evidence="2" id="KW-1185">Reference proteome</keyword>
<evidence type="ECO:0000313" key="2">
    <source>
        <dbReference type="Proteomes" id="UP000683497"/>
    </source>
</evidence>
<dbReference type="EMBL" id="CP076838">
    <property type="protein sequence ID" value="QWW79113.1"/>
    <property type="molecule type" value="Genomic_DNA"/>
</dbReference>
<sequence length="61" mass="7081">MVIERNRTEISLALGEAVIDVVQKNQEISRANLARAMRRKAEQENDDDRLLSYWKACHILV</sequence>
<name>A0ABX8JVQ5_9ENTR</name>
<protein>
    <submittedName>
        <fullName evidence="1">DUF2767 domain-containing protein</fullName>
    </submittedName>
</protein>
<proteinExistence type="predicted"/>
<gene>
    <name evidence="1" type="ORF">KQ929_18045</name>
</gene>
<accession>A0ABX8JVQ5</accession>
<organism evidence="1 2">
    <name type="scientific">Leclercia pneumoniae</name>
    <dbReference type="NCBI Taxonomy" id="2815358"/>
    <lineage>
        <taxon>Bacteria</taxon>
        <taxon>Pseudomonadati</taxon>
        <taxon>Pseudomonadota</taxon>
        <taxon>Gammaproteobacteria</taxon>
        <taxon>Enterobacterales</taxon>
        <taxon>Enterobacteriaceae</taxon>
        <taxon>Leclercia</taxon>
    </lineage>
</organism>
<evidence type="ECO:0000313" key="1">
    <source>
        <dbReference type="EMBL" id="QWW79113.1"/>
    </source>
</evidence>
<dbReference type="RefSeq" id="WP_207292918.1">
    <property type="nucleotide sequence ID" value="NZ_CP071383.1"/>
</dbReference>
<dbReference type="Proteomes" id="UP000683497">
    <property type="component" value="Chromosome"/>
</dbReference>